<comment type="caution">
    <text evidence="9">The sequence shown here is derived from an EMBL/GenBank/DDBJ whole genome shotgun (WGS) entry which is preliminary data.</text>
</comment>
<dbReference type="SMART" id="SM00650">
    <property type="entry name" value="rADc"/>
    <property type="match status" value="1"/>
</dbReference>
<evidence type="ECO:0000313" key="9">
    <source>
        <dbReference type="EMBL" id="NEV66524.1"/>
    </source>
</evidence>
<keyword evidence="1 7" id="KW-0963">Cytoplasm</keyword>
<keyword evidence="2 7" id="KW-0698">rRNA processing</keyword>
<dbReference type="InterPro" id="IPR029063">
    <property type="entry name" value="SAM-dependent_MTases_sf"/>
</dbReference>
<dbReference type="PANTHER" id="PTHR11727:SF7">
    <property type="entry name" value="DIMETHYLADENOSINE TRANSFERASE-RELATED"/>
    <property type="match status" value="1"/>
</dbReference>
<evidence type="ECO:0000259" key="8">
    <source>
        <dbReference type="SMART" id="SM00650"/>
    </source>
</evidence>
<evidence type="ECO:0000256" key="2">
    <source>
        <dbReference type="ARBA" id="ARBA00022552"/>
    </source>
</evidence>
<comment type="subcellular location">
    <subcellularLocation>
        <location evidence="7">Cytoplasm</location>
    </subcellularLocation>
</comment>
<feature type="domain" description="Ribosomal RNA adenine methylase transferase N-terminal" evidence="8">
    <location>
        <begin position="21"/>
        <end position="201"/>
    </location>
</feature>
<evidence type="ECO:0000256" key="4">
    <source>
        <dbReference type="ARBA" id="ARBA00022679"/>
    </source>
</evidence>
<reference evidence="9" key="2">
    <citation type="journal article" date="2015" name="Genome Announc.">
        <title>Draft Genome Sequence of Filamentous Marine Cyanobacterium Lyngbya confervoides Strain BDU141951.</title>
        <authorList>
            <person name="Chandrababunaidu M.M."/>
            <person name="Sen D."/>
            <person name="Tripathy S."/>
        </authorList>
    </citation>
    <scope>NUCLEOTIDE SEQUENCE</scope>
    <source>
        <strain evidence="9">BDU141951</strain>
    </source>
</reference>
<comment type="similarity">
    <text evidence="7">Belongs to the class I-like SAM-binding methyltransferase superfamily. rRNA adenine N(6)-methyltransferase family. RsmA subfamily.</text>
</comment>
<accession>A0A0C1VBN5</accession>
<feature type="binding site" evidence="7">
    <location>
        <position position="62"/>
    </location>
    <ligand>
        <name>S-adenosyl-L-methionine</name>
        <dbReference type="ChEBI" id="CHEBI:59789"/>
    </ligand>
</feature>
<name>A0A0C1VBN5_9CYAN</name>
<feature type="binding site" evidence="7">
    <location>
        <position position="111"/>
    </location>
    <ligand>
        <name>S-adenosyl-L-methionine</name>
        <dbReference type="ChEBI" id="CHEBI:59789"/>
    </ligand>
</feature>
<organism evidence="9">
    <name type="scientific">Lyngbya confervoides BDU141951</name>
    <dbReference type="NCBI Taxonomy" id="1574623"/>
    <lineage>
        <taxon>Bacteria</taxon>
        <taxon>Bacillati</taxon>
        <taxon>Cyanobacteriota</taxon>
        <taxon>Cyanophyceae</taxon>
        <taxon>Oscillatoriophycideae</taxon>
        <taxon>Oscillatoriales</taxon>
        <taxon>Microcoleaceae</taxon>
        <taxon>Lyngbya</taxon>
    </lineage>
</organism>
<evidence type="ECO:0000256" key="5">
    <source>
        <dbReference type="ARBA" id="ARBA00022691"/>
    </source>
</evidence>
<dbReference type="EMBL" id="JTHE02000003">
    <property type="protein sequence ID" value="NEV66524.1"/>
    <property type="molecule type" value="Genomic_DNA"/>
</dbReference>
<dbReference type="PROSITE" id="PS51689">
    <property type="entry name" value="SAM_RNA_A_N6_MT"/>
    <property type="match status" value="1"/>
</dbReference>
<dbReference type="InterPro" id="IPR001737">
    <property type="entry name" value="KsgA/Erm"/>
</dbReference>
<dbReference type="PROSITE" id="PS01131">
    <property type="entry name" value="RRNA_A_DIMETH"/>
    <property type="match status" value="1"/>
</dbReference>
<feature type="binding site" evidence="7">
    <location>
        <position position="16"/>
    </location>
    <ligand>
        <name>S-adenosyl-L-methionine</name>
        <dbReference type="ChEBI" id="CHEBI:59789"/>
    </ligand>
</feature>
<reference evidence="9" key="1">
    <citation type="submission" date="2014-11" db="EMBL/GenBank/DDBJ databases">
        <authorList>
            <person name="Malar M.C."/>
            <person name="Sen D."/>
            <person name="Tripathy S."/>
        </authorList>
    </citation>
    <scope>NUCLEOTIDE SEQUENCE</scope>
    <source>
        <strain evidence="9">BDU141951</strain>
    </source>
</reference>
<dbReference type="HAMAP" id="MF_00607">
    <property type="entry name" value="16SrRNA_methyltr_A"/>
    <property type="match status" value="1"/>
</dbReference>
<feature type="binding site" evidence="7">
    <location>
        <position position="87"/>
    </location>
    <ligand>
        <name>S-adenosyl-L-methionine</name>
        <dbReference type="ChEBI" id="CHEBI:59789"/>
    </ligand>
</feature>
<dbReference type="AlphaFoldDB" id="A0A0C1VBN5"/>
<keyword evidence="5 7" id="KW-0949">S-adenosyl-L-methionine</keyword>
<evidence type="ECO:0000256" key="7">
    <source>
        <dbReference type="HAMAP-Rule" id="MF_00607"/>
    </source>
</evidence>
<evidence type="ECO:0000256" key="1">
    <source>
        <dbReference type="ARBA" id="ARBA00022490"/>
    </source>
</evidence>
<proteinExistence type="inferred from homology"/>
<evidence type="ECO:0000256" key="6">
    <source>
        <dbReference type="ARBA" id="ARBA00022884"/>
    </source>
</evidence>
<sequence>MTFSAKTRKRFGQHWLKSEAVLANIIAAAELQGSDRILEIGPGTGILTQRMLPHVAELLAVEIDRDLSERLRSQFAAAQNFQLLEGDILQLNWEQIATAMAGDFPNKVVANIPYYITGPILEKLLGTISHPNPHPLSSIVLLVQQEIADRLCAAPGSKAAGSLTVKVQYLAECEIICPVPPKAFQPPPKVMSAVIRLRPRPFPDVAIDAALLERLLKLGFGSKRKMLRNNLSPLIERSRLLEFFTTLNIADNVRAEDLSVTDWVALSNKMLEEGYSP</sequence>
<keyword evidence="3 7" id="KW-0489">Methyltransferase</keyword>
<dbReference type="GO" id="GO:0005829">
    <property type="term" value="C:cytosol"/>
    <property type="evidence" value="ECO:0007669"/>
    <property type="project" value="TreeGrafter"/>
</dbReference>
<dbReference type="Gene3D" id="3.40.50.150">
    <property type="entry name" value="Vaccinia Virus protein VP39"/>
    <property type="match status" value="1"/>
</dbReference>
<dbReference type="NCBIfam" id="TIGR00755">
    <property type="entry name" value="ksgA"/>
    <property type="match status" value="1"/>
</dbReference>
<dbReference type="SUPFAM" id="SSF53335">
    <property type="entry name" value="S-adenosyl-L-methionine-dependent methyltransferases"/>
    <property type="match status" value="1"/>
</dbReference>
<comment type="catalytic activity">
    <reaction evidence="7">
        <text>adenosine(1518)/adenosine(1519) in 16S rRNA + 4 S-adenosyl-L-methionine = N(6)-dimethyladenosine(1518)/N(6)-dimethyladenosine(1519) in 16S rRNA + 4 S-adenosyl-L-homocysteine + 4 H(+)</text>
        <dbReference type="Rhea" id="RHEA:19609"/>
        <dbReference type="Rhea" id="RHEA-COMP:10232"/>
        <dbReference type="Rhea" id="RHEA-COMP:10233"/>
        <dbReference type="ChEBI" id="CHEBI:15378"/>
        <dbReference type="ChEBI" id="CHEBI:57856"/>
        <dbReference type="ChEBI" id="CHEBI:59789"/>
        <dbReference type="ChEBI" id="CHEBI:74411"/>
        <dbReference type="ChEBI" id="CHEBI:74493"/>
        <dbReference type="EC" id="2.1.1.182"/>
    </reaction>
</comment>
<dbReference type="CDD" id="cd02440">
    <property type="entry name" value="AdoMet_MTases"/>
    <property type="match status" value="1"/>
</dbReference>
<dbReference type="InterPro" id="IPR011530">
    <property type="entry name" value="rRNA_adenine_dimethylase"/>
</dbReference>
<dbReference type="Pfam" id="PF00398">
    <property type="entry name" value="RrnaAD"/>
    <property type="match status" value="1"/>
</dbReference>
<dbReference type="Gene3D" id="1.10.8.100">
    <property type="entry name" value="Ribosomal RNA adenine dimethylase-like, domain 2"/>
    <property type="match status" value="1"/>
</dbReference>
<dbReference type="GO" id="GO:0003723">
    <property type="term" value="F:RNA binding"/>
    <property type="evidence" value="ECO:0007669"/>
    <property type="project" value="UniProtKB-UniRule"/>
</dbReference>
<dbReference type="PANTHER" id="PTHR11727">
    <property type="entry name" value="DIMETHYLADENOSINE TRANSFERASE"/>
    <property type="match status" value="1"/>
</dbReference>
<dbReference type="InterPro" id="IPR020596">
    <property type="entry name" value="rRNA_Ade_Mease_Trfase_CS"/>
</dbReference>
<gene>
    <name evidence="7 9" type="primary">rsmA</name>
    <name evidence="7" type="synonym">ksgA</name>
    <name evidence="9" type="ORF">QQ91_005305</name>
</gene>
<comment type="function">
    <text evidence="7">Specifically dimethylates two adjacent adenosines (A1518 and A1519) in the loop of a conserved hairpin near the 3'-end of 16S rRNA in the 30S particle. May play a critical role in biogenesis of 30S subunits.</text>
</comment>
<evidence type="ECO:0000256" key="3">
    <source>
        <dbReference type="ARBA" id="ARBA00022603"/>
    </source>
</evidence>
<keyword evidence="4 7" id="KW-0808">Transferase</keyword>
<feature type="binding site" evidence="7">
    <location>
        <position position="14"/>
    </location>
    <ligand>
        <name>S-adenosyl-L-methionine</name>
        <dbReference type="ChEBI" id="CHEBI:59789"/>
    </ligand>
</feature>
<protein>
    <recommendedName>
        <fullName evidence="7">Ribosomal RNA small subunit methyltransferase A</fullName>
        <ecNumber evidence="7">2.1.1.182</ecNumber>
    </recommendedName>
    <alternativeName>
        <fullName evidence="7">16S rRNA (adenine(1518)-N(6)/adenine(1519)-N(6))-dimethyltransferase</fullName>
    </alternativeName>
    <alternativeName>
        <fullName evidence="7">16S rRNA dimethyladenosine transferase</fullName>
    </alternativeName>
    <alternativeName>
        <fullName evidence="7">16S rRNA dimethylase</fullName>
    </alternativeName>
    <alternativeName>
        <fullName evidence="7">S-adenosylmethionine-6-N', N'-adenosyl(rRNA) dimethyltransferase</fullName>
    </alternativeName>
</protein>
<dbReference type="InterPro" id="IPR023165">
    <property type="entry name" value="rRNA_Ade_diMease-like_C"/>
</dbReference>
<feature type="binding site" evidence="7">
    <location>
        <position position="41"/>
    </location>
    <ligand>
        <name>S-adenosyl-L-methionine</name>
        <dbReference type="ChEBI" id="CHEBI:59789"/>
    </ligand>
</feature>
<keyword evidence="6 7" id="KW-0694">RNA-binding</keyword>
<dbReference type="EC" id="2.1.1.182" evidence="7"/>
<dbReference type="GO" id="GO:0052908">
    <property type="term" value="F:16S rRNA (adenine(1518)-N(6)/adenine(1519)-N(6))-dimethyltransferase activity"/>
    <property type="evidence" value="ECO:0007669"/>
    <property type="project" value="UniProtKB-EC"/>
</dbReference>
<reference evidence="9" key="3">
    <citation type="submission" date="2020-02" db="EMBL/GenBank/DDBJ databases">
        <authorList>
            <person name="Sarangi A.N."/>
            <person name="Ghosh S."/>
            <person name="Mukherjee M."/>
            <person name="Tripathy S."/>
        </authorList>
    </citation>
    <scope>NUCLEOTIDE SEQUENCE</scope>
    <source>
        <strain evidence="9">BDU141951</strain>
    </source>
</reference>
<dbReference type="InterPro" id="IPR020598">
    <property type="entry name" value="rRNA_Ade_methylase_Trfase_N"/>
</dbReference>
<dbReference type="FunFam" id="3.40.50.150:FF:000023">
    <property type="entry name" value="Ribosomal RNA small subunit methyltransferase A"/>
    <property type="match status" value="1"/>
</dbReference>